<organism evidence="2 3">
    <name type="scientific">Austropuccinia psidii MF-1</name>
    <dbReference type="NCBI Taxonomy" id="1389203"/>
    <lineage>
        <taxon>Eukaryota</taxon>
        <taxon>Fungi</taxon>
        <taxon>Dikarya</taxon>
        <taxon>Basidiomycota</taxon>
        <taxon>Pucciniomycotina</taxon>
        <taxon>Pucciniomycetes</taxon>
        <taxon>Pucciniales</taxon>
        <taxon>Sphaerophragmiaceae</taxon>
        <taxon>Austropuccinia</taxon>
    </lineage>
</organism>
<protein>
    <recommendedName>
        <fullName evidence="1">Tet-like 2OG-Fe(II) oxygenase domain-containing protein</fullName>
    </recommendedName>
</protein>
<evidence type="ECO:0000313" key="2">
    <source>
        <dbReference type="EMBL" id="MBW0551238.1"/>
    </source>
</evidence>
<dbReference type="OrthoDB" id="2503998at2759"/>
<reference evidence="2" key="1">
    <citation type="submission" date="2021-03" db="EMBL/GenBank/DDBJ databases">
        <title>Draft genome sequence of rust myrtle Austropuccinia psidii MF-1, a brazilian biotype.</title>
        <authorList>
            <person name="Quecine M.C."/>
            <person name="Pachon D.M.R."/>
            <person name="Bonatelli M.L."/>
            <person name="Correr F.H."/>
            <person name="Franceschini L.M."/>
            <person name="Leite T.F."/>
            <person name="Margarido G.R.A."/>
            <person name="Almeida C.A."/>
            <person name="Ferrarezi J.A."/>
            <person name="Labate C.A."/>
        </authorList>
    </citation>
    <scope>NUCLEOTIDE SEQUENCE</scope>
    <source>
        <strain evidence="2">MF-1</strain>
    </source>
</reference>
<keyword evidence="3" id="KW-1185">Reference proteome</keyword>
<dbReference type="Proteomes" id="UP000765509">
    <property type="component" value="Unassembled WGS sequence"/>
</dbReference>
<dbReference type="Pfam" id="PF20515">
    <property type="entry name" value="2OG-FeII_Oxy_6"/>
    <property type="match status" value="1"/>
</dbReference>
<gene>
    <name evidence="2" type="ORF">O181_090953</name>
</gene>
<dbReference type="AlphaFoldDB" id="A0A9Q3P715"/>
<feature type="domain" description="Tet-like 2OG-Fe(II) oxygenase" evidence="1">
    <location>
        <begin position="72"/>
        <end position="277"/>
    </location>
</feature>
<evidence type="ECO:0000259" key="1">
    <source>
        <dbReference type="Pfam" id="PF20515"/>
    </source>
</evidence>
<dbReference type="InterPro" id="IPR046798">
    <property type="entry name" value="2OG-FeII_Oxy_6"/>
</dbReference>
<proteinExistence type="predicted"/>
<name>A0A9Q3P715_9BASI</name>
<accession>A0A9Q3P715</accession>
<comment type="caution">
    <text evidence="2">The sequence shown here is derived from an EMBL/GenBank/DDBJ whole genome shotgun (WGS) entry which is preliminary data.</text>
</comment>
<sequence>MPLYTIENTPTRRKLTQAVVPGISTPRGIVGSGFYHFPPAHNRPNDPVSLKRTRISRDPQQVRPFTTMSEVKVNQWNELSQFLFCKKRFTNPIATNRELLKGFMFAIGWRKCSTKNEQFGLYGSLGEIENEKDEWRNQGANLSSVGCIIGQSLRYVRNNLFEKIQNCYKSLGVPSFDQVNYEADIPANQVAFQFASALTFTMNGFKNAPHVDKDALLYALGWWFRADKRIGQIQIDASKRCTGGKLIFPNEHFWIDLSKCHGLIQVVWASSKFVHYTDPEQDDKSTTLVVMSAQFSRRLAKTKCQKSHIHYEVGKGAGYQIRDGNTISSQFKE</sequence>
<evidence type="ECO:0000313" key="3">
    <source>
        <dbReference type="Proteomes" id="UP000765509"/>
    </source>
</evidence>
<dbReference type="EMBL" id="AVOT02057063">
    <property type="protein sequence ID" value="MBW0551238.1"/>
    <property type="molecule type" value="Genomic_DNA"/>
</dbReference>